<protein>
    <submittedName>
        <fullName evidence="2">Uncharacterized protein</fullName>
    </submittedName>
</protein>
<proteinExistence type="predicted"/>
<accession>A0ABN9QZ94</accession>
<keyword evidence="3" id="KW-1185">Reference proteome</keyword>
<organism evidence="2 3">
    <name type="scientific">Prorocentrum cordatum</name>
    <dbReference type="NCBI Taxonomy" id="2364126"/>
    <lineage>
        <taxon>Eukaryota</taxon>
        <taxon>Sar</taxon>
        <taxon>Alveolata</taxon>
        <taxon>Dinophyceae</taxon>
        <taxon>Prorocentrales</taxon>
        <taxon>Prorocentraceae</taxon>
        <taxon>Prorocentrum</taxon>
    </lineage>
</organism>
<dbReference type="EMBL" id="CAUYUJ010004969">
    <property type="protein sequence ID" value="CAK0811746.1"/>
    <property type="molecule type" value="Genomic_DNA"/>
</dbReference>
<dbReference type="Proteomes" id="UP001189429">
    <property type="component" value="Unassembled WGS sequence"/>
</dbReference>
<evidence type="ECO:0000313" key="3">
    <source>
        <dbReference type="Proteomes" id="UP001189429"/>
    </source>
</evidence>
<name>A0ABN9QZ94_9DINO</name>
<gene>
    <name evidence="2" type="ORF">PCOR1329_LOCUS16252</name>
</gene>
<feature type="compositionally biased region" description="Polar residues" evidence="1">
    <location>
        <begin position="757"/>
        <end position="770"/>
    </location>
</feature>
<evidence type="ECO:0000313" key="2">
    <source>
        <dbReference type="EMBL" id="CAK0811746.1"/>
    </source>
</evidence>
<reference evidence="2" key="1">
    <citation type="submission" date="2023-10" db="EMBL/GenBank/DDBJ databases">
        <authorList>
            <person name="Chen Y."/>
            <person name="Shah S."/>
            <person name="Dougan E. K."/>
            <person name="Thang M."/>
            <person name="Chan C."/>
        </authorList>
    </citation>
    <scope>NUCLEOTIDE SEQUENCE [LARGE SCALE GENOMIC DNA]</scope>
</reference>
<sequence length="961" mass="105490">APILITTPEKRMAGPTMNQQQMIEREANAPMTNAGLAMIQVKAQGSDLSAMMCSDPFDPQAEQLVWPDFQDFENVNLRPGTRAAKMCWGEVEVNGGVQQAAWANVSGAYQAPSELAKQLDLPPNLFWKFVGREKLPEIPDHAHLEFLRGGNALQLPAATATAHSGAGEARVAADGSIDRALHMIGDSLKSESRADEGPPEWRQKTSADFVKSLLFASTAGSSGGGSAAPGMARPAEAPEAPAAVGAVARDPVETAREIMGMVATDFEDLPKDMKILLGLVRYLSEAPISDCALSNRRRLIMILIVEGDRRRAHSKKCFYCAGGCWGQVEAFDVKGWGYLAALEGVFTKIGGAGVDDYKRPDWKWSALQGVVGQMLRLGAATLAALRWKGNWALRAVDMVFTFKAVVGRGATRTPLAVPFLKTRDAPEPRPQGVTFADCYLDSNWDVSPPHPDHNCYMRVLCRFFLSDGDINAAGIDVAKWGEQLSLELAPLKLTFLRVNSAKMNFKIGRGGDGQHAGATLQRNLVGEASAHYLDCSVFYDRSERRKSGGLAAWNKSIVRIQECDANAHMVSDSWKRSIVGEELSRRVNYRFPVQRTFGECERGQGLNGENVPVLEETGTSRKKSRQQLERRITCSRMGKATFVRDEEDARREEGRCSFKYLRPFAKKCAGRESLVMLGDIVALSTEMYRDLAWLASRLSGGVDPRLEGDQPTDAVERNLIASPHMSTPMKAVVKARRIENVDCAPGARKPGKKGASKRQSSTAATGKSSLRRFSQCGTNALRKLMVHSEKMVQTGVFGDREDWGNSSDDIDDTAMLIADGSVDWYRMVSEPLSTSVTPLDSFSKTKTSCAHIARCLAHYNTVERTVTLPIDYYIPDPCGRSLCRGVGGQKFTREARGVASPDCVESDSPRCHPRSFMKALQARGLWTDDRFPMIHKSCAEHKKWRETTATHLEISTDEAKG</sequence>
<feature type="non-terminal residue" evidence="2">
    <location>
        <position position="1"/>
    </location>
</feature>
<evidence type="ECO:0000256" key="1">
    <source>
        <dbReference type="SAM" id="MobiDB-lite"/>
    </source>
</evidence>
<comment type="caution">
    <text evidence="2">The sequence shown here is derived from an EMBL/GenBank/DDBJ whole genome shotgun (WGS) entry which is preliminary data.</text>
</comment>
<feature type="region of interest" description="Disordered" evidence="1">
    <location>
        <begin position="743"/>
        <end position="770"/>
    </location>
</feature>